<comment type="subcellular location">
    <subcellularLocation>
        <location evidence="1 12">Cell outer membrane</location>
        <topology evidence="1 12">Multi-pass membrane protein</topology>
    </subcellularLocation>
</comment>
<comment type="similarity">
    <text evidence="12 14">Belongs to the TonB-dependent receptor family.</text>
</comment>
<dbReference type="EMBL" id="JBHSDR010000006">
    <property type="protein sequence ID" value="MFC4295615.1"/>
    <property type="molecule type" value="Genomic_DNA"/>
</dbReference>
<dbReference type="SUPFAM" id="SSF56935">
    <property type="entry name" value="Porins"/>
    <property type="match status" value="1"/>
</dbReference>
<evidence type="ECO:0000256" key="2">
    <source>
        <dbReference type="ARBA" id="ARBA00022448"/>
    </source>
</evidence>
<keyword evidence="4" id="KW-0410">Iron transport</keyword>
<evidence type="ECO:0000259" key="16">
    <source>
        <dbReference type="Pfam" id="PF00593"/>
    </source>
</evidence>
<dbReference type="InterPro" id="IPR000531">
    <property type="entry name" value="Beta-barrel_TonB"/>
</dbReference>
<evidence type="ECO:0000256" key="5">
    <source>
        <dbReference type="ARBA" id="ARBA00022692"/>
    </source>
</evidence>
<evidence type="ECO:0000256" key="3">
    <source>
        <dbReference type="ARBA" id="ARBA00022452"/>
    </source>
</evidence>
<sequence length="675" mass="72341">MGGAALASGYPAWAAEAPQGAPQPIIVTGERAPRAVKETASSVTVITAEELERASGADRVDQILAGIPNVQLGSGGEGPTIRGQDSTGVLRDLPAFLGGTRPRVTLQVDGRAISYNEFAFGTAPLWDVERIEVFRSPQTTTQGRNSIAGAIFVETRQPTFDWEYGARLVAGDYDTRQASFLVSGPLVENEVAARISGDKRRSRPSSTLTSAAIGADPNEDRYEQLRFKLLATPQAVQGLRITGNYSHTRSNAPQVEGVRAPFRLRRDPNATYGIFSTSVDAVTLRGQYRPASTFSATANFSAGWATIDRAAPPGFGVAHNAASDRSAELIVSAQPADSVSILAGAAHVINRLHQRIDLTAALLGKGGFEDKQLSTGIFGEARIKLVPRLELTVGGRFQRDSQDREGSLTPAAGPISLNYKGSFEALLPKASLAYDLAPRTRIGVLVQKAFNPGGTTLERSGRADTFEAERLWDYEAFLRTSLAGGRVQLEANAFHYDIRNAQRSLVRLLFTPGGIVTLSEIANAPRARTSGAEVALRLDPDSALSLAAGVGLLRTRLTRALDAADPLDGKEFQRSPHFTGRVALDWRPLPSVLVSAQARHNSGYFSDDTNDPARRIGPATTLDLRGEWRSGPVTVAAYVRNVLDNFYLTYLYSAGSNLATAGDPRKAGISIEAQF</sequence>
<dbReference type="PANTHER" id="PTHR32552:SF81">
    <property type="entry name" value="TONB-DEPENDENT OUTER MEMBRANE RECEPTOR"/>
    <property type="match status" value="1"/>
</dbReference>
<dbReference type="PROSITE" id="PS01156">
    <property type="entry name" value="TONB_DEPENDENT_REC_2"/>
    <property type="match status" value="1"/>
</dbReference>
<dbReference type="PROSITE" id="PS52016">
    <property type="entry name" value="TONB_DEPENDENT_REC_3"/>
    <property type="match status" value="1"/>
</dbReference>
<proteinExistence type="inferred from homology"/>
<gene>
    <name evidence="18" type="ORF">ACFO0A_11170</name>
</gene>
<keyword evidence="10 12" id="KW-0472">Membrane</keyword>
<feature type="region of interest" description="Disordered" evidence="15">
    <location>
        <begin position="196"/>
        <end position="215"/>
    </location>
</feature>
<dbReference type="InterPro" id="IPR036942">
    <property type="entry name" value="Beta-barrel_TonB_sf"/>
</dbReference>
<keyword evidence="8" id="KW-0406">Ion transport</keyword>
<keyword evidence="7" id="KW-0408">Iron</keyword>
<evidence type="ECO:0000259" key="17">
    <source>
        <dbReference type="Pfam" id="PF07715"/>
    </source>
</evidence>
<evidence type="ECO:0000256" key="9">
    <source>
        <dbReference type="ARBA" id="ARBA00023077"/>
    </source>
</evidence>
<evidence type="ECO:0000256" key="6">
    <source>
        <dbReference type="ARBA" id="ARBA00022729"/>
    </source>
</evidence>
<dbReference type="InterPro" id="IPR039426">
    <property type="entry name" value="TonB-dep_rcpt-like"/>
</dbReference>
<dbReference type="Pfam" id="PF07715">
    <property type="entry name" value="Plug"/>
    <property type="match status" value="1"/>
</dbReference>
<evidence type="ECO:0000256" key="4">
    <source>
        <dbReference type="ARBA" id="ARBA00022496"/>
    </source>
</evidence>
<dbReference type="Proteomes" id="UP001595828">
    <property type="component" value="Unassembled WGS sequence"/>
</dbReference>
<dbReference type="RefSeq" id="WP_379539084.1">
    <property type="nucleotide sequence ID" value="NZ_JBHSDR010000006.1"/>
</dbReference>
<evidence type="ECO:0000256" key="1">
    <source>
        <dbReference type="ARBA" id="ARBA00004571"/>
    </source>
</evidence>
<comment type="caution">
    <text evidence="18">The sequence shown here is derived from an EMBL/GenBank/DDBJ whole genome shotgun (WGS) entry which is preliminary data.</text>
</comment>
<keyword evidence="11 12" id="KW-0998">Cell outer membrane</keyword>
<dbReference type="Pfam" id="PF00593">
    <property type="entry name" value="TonB_dep_Rec_b-barrel"/>
    <property type="match status" value="1"/>
</dbReference>
<keyword evidence="3 12" id="KW-1134">Transmembrane beta strand</keyword>
<organism evidence="18 19">
    <name type="scientific">Novosphingobium tardum</name>
    <dbReference type="NCBI Taxonomy" id="1538021"/>
    <lineage>
        <taxon>Bacteria</taxon>
        <taxon>Pseudomonadati</taxon>
        <taxon>Pseudomonadota</taxon>
        <taxon>Alphaproteobacteria</taxon>
        <taxon>Sphingomonadales</taxon>
        <taxon>Sphingomonadaceae</taxon>
        <taxon>Novosphingobium</taxon>
    </lineage>
</organism>
<keyword evidence="6" id="KW-0732">Signal</keyword>
<feature type="domain" description="TonB-dependent receptor plug" evidence="17">
    <location>
        <begin position="36"/>
        <end position="150"/>
    </location>
</feature>
<feature type="domain" description="TonB-dependent receptor-like beta-barrel" evidence="16">
    <location>
        <begin position="217"/>
        <end position="642"/>
    </location>
</feature>
<keyword evidence="9 14" id="KW-0798">TonB box</keyword>
<keyword evidence="18" id="KW-0675">Receptor</keyword>
<accession>A0ABV8RSI2</accession>
<evidence type="ECO:0000256" key="10">
    <source>
        <dbReference type="ARBA" id="ARBA00023136"/>
    </source>
</evidence>
<dbReference type="PANTHER" id="PTHR32552">
    <property type="entry name" value="FERRICHROME IRON RECEPTOR-RELATED"/>
    <property type="match status" value="1"/>
</dbReference>
<feature type="short sequence motif" description="TonB C-terminal box" evidence="13">
    <location>
        <begin position="658"/>
        <end position="675"/>
    </location>
</feature>
<protein>
    <submittedName>
        <fullName evidence="18">TonB-dependent receptor</fullName>
    </submittedName>
</protein>
<evidence type="ECO:0000256" key="15">
    <source>
        <dbReference type="SAM" id="MobiDB-lite"/>
    </source>
</evidence>
<evidence type="ECO:0000256" key="12">
    <source>
        <dbReference type="PROSITE-ProRule" id="PRU01360"/>
    </source>
</evidence>
<evidence type="ECO:0000256" key="11">
    <source>
        <dbReference type="ARBA" id="ARBA00023237"/>
    </source>
</evidence>
<dbReference type="InterPro" id="IPR010917">
    <property type="entry name" value="TonB_rcpt_CS"/>
</dbReference>
<evidence type="ECO:0000256" key="14">
    <source>
        <dbReference type="RuleBase" id="RU003357"/>
    </source>
</evidence>
<evidence type="ECO:0000256" key="13">
    <source>
        <dbReference type="PROSITE-ProRule" id="PRU10144"/>
    </source>
</evidence>
<keyword evidence="19" id="KW-1185">Reference proteome</keyword>
<evidence type="ECO:0000256" key="8">
    <source>
        <dbReference type="ARBA" id="ARBA00023065"/>
    </source>
</evidence>
<evidence type="ECO:0000313" key="19">
    <source>
        <dbReference type="Proteomes" id="UP001595828"/>
    </source>
</evidence>
<dbReference type="Gene3D" id="2.40.170.20">
    <property type="entry name" value="TonB-dependent receptor, beta-barrel domain"/>
    <property type="match status" value="1"/>
</dbReference>
<keyword evidence="2 12" id="KW-0813">Transport</keyword>
<keyword evidence="5 12" id="KW-0812">Transmembrane</keyword>
<reference evidence="19" key="1">
    <citation type="journal article" date="2019" name="Int. J. Syst. Evol. Microbiol.">
        <title>The Global Catalogue of Microorganisms (GCM) 10K type strain sequencing project: providing services to taxonomists for standard genome sequencing and annotation.</title>
        <authorList>
            <consortium name="The Broad Institute Genomics Platform"/>
            <consortium name="The Broad Institute Genome Sequencing Center for Infectious Disease"/>
            <person name="Wu L."/>
            <person name="Ma J."/>
        </authorList>
    </citation>
    <scope>NUCLEOTIDE SEQUENCE [LARGE SCALE GENOMIC DNA]</scope>
    <source>
        <strain evidence="19">CGMCC 1.12989</strain>
    </source>
</reference>
<dbReference type="InterPro" id="IPR012910">
    <property type="entry name" value="Plug_dom"/>
</dbReference>
<evidence type="ECO:0000256" key="7">
    <source>
        <dbReference type="ARBA" id="ARBA00023004"/>
    </source>
</evidence>
<name>A0ABV8RSI2_9SPHN</name>
<evidence type="ECO:0000313" key="18">
    <source>
        <dbReference type="EMBL" id="MFC4295615.1"/>
    </source>
</evidence>